<keyword evidence="2" id="KW-1003">Cell membrane</keyword>
<dbReference type="InterPro" id="IPR017452">
    <property type="entry name" value="GPCR_Rhodpsn_7TM"/>
</dbReference>
<dbReference type="GeneTree" id="ENSGT01150000286937"/>
<organism evidence="12 13">
    <name type="scientific">Gasterosteus aculeatus aculeatus</name>
    <name type="common">three-spined stickleback</name>
    <dbReference type="NCBI Taxonomy" id="481459"/>
    <lineage>
        <taxon>Eukaryota</taxon>
        <taxon>Metazoa</taxon>
        <taxon>Chordata</taxon>
        <taxon>Craniata</taxon>
        <taxon>Vertebrata</taxon>
        <taxon>Euteleostomi</taxon>
        <taxon>Actinopterygii</taxon>
        <taxon>Neopterygii</taxon>
        <taxon>Teleostei</taxon>
        <taxon>Neoteleostei</taxon>
        <taxon>Acanthomorphata</taxon>
        <taxon>Eupercaria</taxon>
        <taxon>Perciformes</taxon>
        <taxon>Cottioidei</taxon>
        <taxon>Gasterosteales</taxon>
        <taxon>Gasterosteidae</taxon>
        <taxon>Gasterosteus</taxon>
    </lineage>
</organism>
<keyword evidence="8" id="KW-0807">Transducer</keyword>
<dbReference type="PANTHER" id="PTHR24231">
    <property type="entry name" value="PURINOCEPTOR-RELATED G-PROTEIN COUPLED RECEPTOR"/>
    <property type="match status" value="1"/>
</dbReference>
<dbReference type="InterPro" id="IPR000276">
    <property type="entry name" value="GPCR_Rhodpsn"/>
</dbReference>
<keyword evidence="3 10" id="KW-0812">Transmembrane</keyword>
<dbReference type="Proteomes" id="UP000007635">
    <property type="component" value="Unassembled WGS sequence"/>
</dbReference>
<feature type="region of interest" description="Disordered" evidence="9">
    <location>
        <begin position="222"/>
        <end position="241"/>
    </location>
</feature>
<evidence type="ECO:0000256" key="9">
    <source>
        <dbReference type="SAM" id="MobiDB-lite"/>
    </source>
</evidence>
<keyword evidence="13" id="KW-1185">Reference proteome</keyword>
<reference evidence="12 13" key="1">
    <citation type="journal article" date="2021" name="G3 (Bethesda)">
        <title>Improved contiguity of the threespine stickleback genome using long-read sequencing.</title>
        <authorList>
            <person name="Nath S."/>
            <person name="Shaw D.E."/>
            <person name="White M.A."/>
        </authorList>
    </citation>
    <scope>NUCLEOTIDE SEQUENCE [LARGE SCALE GENOMIC DNA]</scope>
    <source>
        <strain evidence="12 13">Lake Benthic</strain>
    </source>
</reference>
<evidence type="ECO:0000313" key="13">
    <source>
        <dbReference type="Proteomes" id="UP000007635"/>
    </source>
</evidence>
<evidence type="ECO:0000256" key="5">
    <source>
        <dbReference type="ARBA" id="ARBA00023040"/>
    </source>
</evidence>
<reference evidence="12" key="2">
    <citation type="submission" date="2025-05" db="UniProtKB">
        <authorList>
            <consortium name="Ensembl"/>
        </authorList>
    </citation>
    <scope>IDENTIFICATION</scope>
</reference>
<keyword evidence="6 10" id="KW-0472">Membrane</keyword>
<keyword evidence="4 10" id="KW-1133">Transmembrane helix</keyword>
<dbReference type="GO" id="GO:0004930">
    <property type="term" value="F:G protein-coupled receptor activity"/>
    <property type="evidence" value="ECO:0007669"/>
    <property type="project" value="UniProtKB-KW"/>
</dbReference>
<dbReference type="Gene3D" id="1.20.1070.10">
    <property type="entry name" value="Rhodopsin 7-helix transmembrane proteins"/>
    <property type="match status" value="1"/>
</dbReference>
<feature type="transmembrane region" description="Helical" evidence="10">
    <location>
        <begin position="96"/>
        <end position="117"/>
    </location>
</feature>
<feature type="domain" description="G-protein coupled receptors family 1 profile" evidence="11">
    <location>
        <begin position="82"/>
        <end position="207"/>
    </location>
</feature>
<proteinExistence type="predicted"/>
<dbReference type="Ensembl" id="ENSGACT00000036102.1">
    <property type="protein sequence ID" value="ENSGACP00000031982.1"/>
    <property type="gene ID" value="ENSGACG00000025966.1"/>
</dbReference>
<protein>
    <recommendedName>
        <fullName evidence="11">G-protein coupled receptors family 1 profile domain-containing protein</fullName>
    </recommendedName>
</protein>
<evidence type="ECO:0000256" key="10">
    <source>
        <dbReference type="SAM" id="Phobius"/>
    </source>
</evidence>
<feature type="transmembrane region" description="Helical" evidence="10">
    <location>
        <begin position="12"/>
        <end position="34"/>
    </location>
</feature>
<dbReference type="PRINTS" id="PR00237">
    <property type="entry name" value="GPCRRHODOPSN"/>
</dbReference>
<dbReference type="Ensembl" id="ENSGACT00000070696.1">
    <property type="protein sequence ID" value="ENSGACP00000055445.1"/>
    <property type="gene ID" value="ENSGACG00000025966.1"/>
</dbReference>
<sequence length="269" mass="30377">MTCDVIFTTPLMLNYVLIVLIFFLLYVCILYTHLQVPEDEPSSGERSFFCCAFIRQARLFLYSLKAQKNPLLLSFRMEIPRCFEPSSPSSWGRVLILNYVALALGFLLPFLTIIVCYSRIVLRLATRFGGGASGGVRRRTAQRSLRLVAAVTATFLLCFLPYHVIRTLHLHAVCGGWDCGATVTLQRAVVVTLCLAASNSVVNPLLYYYSTRTFRNHMRNAHSSLQRRGSTRPPPGPGQQEELHLTTFLHRDRLSSRNQSVMSHQKATC</sequence>
<dbReference type="SUPFAM" id="SSF81321">
    <property type="entry name" value="Family A G protein-coupled receptor-like"/>
    <property type="match status" value="1"/>
</dbReference>
<dbReference type="PROSITE" id="PS50262">
    <property type="entry name" value="G_PROTEIN_RECEP_F1_2"/>
    <property type="match status" value="1"/>
</dbReference>
<evidence type="ECO:0000256" key="2">
    <source>
        <dbReference type="ARBA" id="ARBA00022475"/>
    </source>
</evidence>
<evidence type="ECO:0000256" key="7">
    <source>
        <dbReference type="ARBA" id="ARBA00023170"/>
    </source>
</evidence>
<evidence type="ECO:0000313" key="12">
    <source>
        <dbReference type="Ensembl" id="ENSGACP00000055445.1"/>
    </source>
</evidence>
<evidence type="ECO:0000256" key="4">
    <source>
        <dbReference type="ARBA" id="ARBA00022989"/>
    </source>
</evidence>
<evidence type="ECO:0000256" key="3">
    <source>
        <dbReference type="ARBA" id="ARBA00022692"/>
    </source>
</evidence>
<feature type="transmembrane region" description="Helical" evidence="10">
    <location>
        <begin position="147"/>
        <end position="165"/>
    </location>
</feature>
<evidence type="ECO:0000256" key="8">
    <source>
        <dbReference type="ARBA" id="ARBA00023224"/>
    </source>
</evidence>
<evidence type="ECO:0000256" key="1">
    <source>
        <dbReference type="ARBA" id="ARBA00004651"/>
    </source>
</evidence>
<keyword evidence="7" id="KW-0675">Receptor</keyword>
<dbReference type="AlphaFoldDB" id="A0AAQ4QVV3"/>
<keyword evidence="5" id="KW-0297">G-protein coupled receptor</keyword>
<evidence type="ECO:0000259" key="11">
    <source>
        <dbReference type="PROSITE" id="PS50262"/>
    </source>
</evidence>
<dbReference type="Pfam" id="PF00001">
    <property type="entry name" value="7tm_1"/>
    <property type="match status" value="1"/>
</dbReference>
<feature type="transmembrane region" description="Helical" evidence="10">
    <location>
        <begin position="185"/>
        <end position="209"/>
    </location>
</feature>
<accession>A0AAQ4QVV3</accession>
<comment type="subcellular location">
    <subcellularLocation>
        <location evidence="1">Cell membrane</location>
        <topology evidence="1">Multi-pass membrane protein</topology>
    </subcellularLocation>
</comment>
<dbReference type="GO" id="GO:0005886">
    <property type="term" value="C:plasma membrane"/>
    <property type="evidence" value="ECO:0007669"/>
    <property type="project" value="UniProtKB-SubCell"/>
</dbReference>
<evidence type="ECO:0000256" key="6">
    <source>
        <dbReference type="ARBA" id="ARBA00023136"/>
    </source>
</evidence>
<dbReference type="PANTHER" id="PTHR24231:SF52">
    <property type="entry name" value="CYSTEINYL LEUKOTRIENE RECEPTOR 2-LIKE"/>
    <property type="match status" value="1"/>
</dbReference>
<name>A0AAQ4QVV3_GASAC</name>